<dbReference type="Pfam" id="PF20085">
    <property type="entry name" value="TGL"/>
    <property type="match status" value="1"/>
</dbReference>
<evidence type="ECO:0000313" key="4">
    <source>
        <dbReference type="Proteomes" id="UP000253490"/>
    </source>
</evidence>
<evidence type="ECO:0000256" key="2">
    <source>
        <dbReference type="ARBA" id="ARBA00022969"/>
    </source>
</evidence>
<dbReference type="AlphaFoldDB" id="A0A366I6Q4"/>
<dbReference type="RefSeq" id="WP_113920623.1">
    <property type="nucleotide sequence ID" value="NZ_QNRX01000008.1"/>
</dbReference>
<dbReference type="GO" id="GO:0030435">
    <property type="term" value="P:sporulation resulting in formation of a cellular spore"/>
    <property type="evidence" value="ECO:0007669"/>
    <property type="project" value="UniProtKB-KW"/>
</dbReference>
<gene>
    <name evidence="3" type="ORF">DES36_10897</name>
</gene>
<dbReference type="Proteomes" id="UP000253490">
    <property type="component" value="Unassembled WGS sequence"/>
</dbReference>
<reference evidence="3 4" key="1">
    <citation type="submission" date="2018-06" db="EMBL/GenBank/DDBJ databases">
        <title>Genomic Encyclopedia of Type Strains, Phase IV (KMG-IV): sequencing the most valuable type-strain genomes for metagenomic binning, comparative biology and taxonomic classification.</title>
        <authorList>
            <person name="Goeker M."/>
        </authorList>
    </citation>
    <scope>NUCLEOTIDE SEQUENCE [LARGE SCALE GENOMIC DNA]</scope>
    <source>
        <strain evidence="3 4">DSM 22112</strain>
    </source>
</reference>
<dbReference type="EMBL" id="QNRX01000008">
    <property type="protein sequence ID" value="RBP64474.1"/>
    <property type="molecule type" value="Genomic_DNA"/>
</dbReference>
<protein>
    <submittedName>
        <fullName evidence="3">Protein-glutamine gamma-glutamyltransferase</fullName>
    </submittedName>
</protein>
<dbReference type="NCBIfam" id="NF002869">
    <property type="entry name" value="PRK03187.1"/>
    <property type="match status" value="1"/>
</dbReference>
<organism evidence="3 4">
    <name type="scientific">Alkalibaculum bacchi</name>
    <dbReference type="NCBI Taxonomy" id="645887"/>
    <lineage>
        <taxon>Bacteria</taxon>
        <taxon>Bacillati</taxon>
        <taxon>Bacillota</taxon>
        <taxon>Clostridia</taxon>
        <taxon>Eubacteriales</taxon>
        <taxon>Eubacteriaceae</taxon>
        <taxon>Alkalibaculum</taxon>
    </lineage>
</organism>
<dbReference type="GO" id="GO:0003810">
    <property type="term" value="F:protein-glutamine gamma-glutamyltransferase activity"/>
    <property type="evidence" value="ECO:0007669"/>
    <property type="project" value="InterPro"/>
</dbReference>
<accession>A0A366I6Q4</accession>
<sequence>MIKIDNTPIDVNEYLKKYPVHSIERETVRIMSASSSSYNYADIGQLDFELLLRREIVNSAKALNQSGLHFKVFRQSICNEKYWNRKRDGGFELKDDVSAAEAINDIYTNGSKYGTECATAMLIVYYKALLNVFSKERFDSMFKNIYLMNWSRIGWKLKEVGSVHKVADFLPGDRLYFDNPEVSPLTPYLQGENVIDLSGGKYYGHGIGIYSADAFINMLNSNRKEGATKSAYLMDVAGRPNFKSLAKDYSSSTL</sequence>
<dbReference type="InterPro" id="IPR020916">
    <property type="entry name" value="Gln_gamma-glutamylTfrase_bac"/>
</dbReference>
<keyword evidence="1 3" id="KW-0808">Transferase</keyword>
<evidence type="ECO:0000313" key="3">
    <source>
        <dbReference type="EMBL" id="RBP64474.1"/>
    </source>
</evidence>
<proteinExistence type="inferred from homology"/>
<comment type="caution">
    <text evidence="3">The sequence shown here is derived from an EMBL/GenBank/DDBJ whole genome shotgun (WGS) entry which is preliminary data.</text>
</comment>
<evidence type="ECO:0000256" key="1">
    <source>
        <dbReference type="ARBA" id="ARBA00022679"/>
    </source>
</evidence>
<dbReference type="OrthoDB" id="1845399at2"/>
<name>A0A366I6Q4_9FIRM</name>
<dbReference type="HAMAP" id="MF_00727">
    <property type="entry name" value="Tgl"/>
    <property type="match status" value="1"/>
</dbReference>
<keyword evidence="4" id="KW-1185">Reference proteome</keyword>
<keyword evidence="2" id="KW-0749">Sporulation</keyword>